<keyword evidence="3" id="KW-1185">Reference proteome</keyword>
<sequence length="1980" mass="221260">MDKSTKKYEISQRILETRKQTEELKAQLQSLIDAGINPSSTHKLETRALTDKENVKESENKVQIIKSYDAAHSQHVPKLGTAKVKPSESQKTEKDASPKKTRHYDVSKARAFIKEQREKRLEQQRLQNEEKKKADLKKQKLQELQKKSLELVTKNVQAKRQRSKSREHTKDFVRPVRDVPTTRSRSSSRERDGRATNLTAGKRSKSVEGCNVQVGEQETRDPNLLYPPVPHYMLHQISPTVRSKISIISGNSSDISPKDCAKLLKPKKFFKTEMEPVTSTRAPCTEKKSEEKCNSPDAPNEIVIISGNCSNEKPQSATAKDKFVTNILEYKSSHDKYVCDTRLSTSRIEADSDDKSKVATDALKKVTRETQTNSELKQDFPAWLQERRLEPDPLNFINCVRRKLQDAINSPKVTVDIGVQSSFAQPLASKSMGILQNSAKSSGSTRKSELKSFLSHKPLDLDQKTIDHIELIPKTHNLDVESESDTSKNIPEISSESGASLKRNADSVKQNGNVGLDMERLNLMKLRPHGNSNTHTVLSDRKVEATKSLNGTASGEKLYTSDFYSGSRSVTAPNKATFSSADKHVNYDILTDPKVSLKHSSDINQAVEKHSRSRSITVRSTSLVQGVSKQSNKPASSIEDPKTVPSTNISTEYESDASKYRSDGGAARSSSKSDKYKSLGSDLHSSSIDTSSDSSQRNVTVGRGSGATSRSNRLLDVPPLKESTLSLSVANGTLKKAEGVSNRVLQSVSLRPERNKFQESNTTANSNEIHLKFEAEIHLLNDFNESLRQLSEVEKAFNSLKSRNENATTTRKLLHNRDTQTSKSSISEHVPSEISTVNYSRGFQVDADSSSLNFDVSVSKLELEETNNEQTSAKEDIPSLDITNFENLQSHNFAGMTMRMFEQLIKDEDVRLENLKTILKIREQALLDRTKGELAWLEIQRKHLRETGKLHEASLIKKKQRGILLNHQKERHEMQRLKQMQKAQSVERKTILKEQRNLIKHQLCTDRMLAKIKVTTSQERRLSGPLKVIQSHTESVKSETSFSRRSSSDKEKEVYSITSHTQSIVSMVSEVSGEDAAVKDVASMDVSADLVSKLAGEACGVPISKMKRTLLMREAALHKRRKAAEGLLQWHTQLLEEEKRIRELESTANTVISQIPNISDVDARAKYQFTGRQLNQLWFNLTGCDKKFNPSKIYPMSQIALERFCKSAREYSIKKKKAPSDADSVTETFPDAVDANVASLRSATTANDYTSDFEVESIQEVVSAEDMDVIDQLIDNFSKIQSDISSLGIKSLRSGVDLEAPEESLRSDSDVEVSVIEGTQFRSKDASSKALSTSQDDLIRSEEKVSSVEEQIVAETEENSLEMEGRDNLNKSQEILEELIQLESQGSVPSKQTTIEDVQVSDNLVKSEEILLRLTQSCEKSSTASADSANEAECKDSRSDASISFDLQQQQQQDEGILTDIEEKEETVHEGNTQSSSEGAVEEVSAMQPMLNSAIDGEIPDKVVSLALEDKLIDCDGSKSQEDQVQTDAITSQDDSGTNDVLIKSEDVPSSINEKVSVEDAPESCKHTEIEEVLSDVRDEEASSTTGNIKSSVLVKEKGDESHENETCPVPKLEQMSEVELDASQKTSSEVPTPSPEHLVGLSKEDINSYEEKELDSTSLPATEKSTSDKSLKSGAVDVKKRVSEIMADASQGSRGDKSPKLQDLYTTTYDLASPTSSPELGSPTEEYKLMTAKNIYGTEAEEILRKQLAIEQEIKQITEQQQKEQLPYLFVREIPNKPPPPYTPPSSTPAASSTTIIPTREEIEDITKYSAKILHKAYLSNNLDNISISETTLSLISKSISKECYKFVFDLCKELSTEHYKQFQKEECAAWLQARKNPKLAVTKPLDVTGLENHLCKKLKELFAYEKPTRRENAIIKWSRKKRDHVDEILVLESQAEEMQWTNYDKDELLVINDVTNDIMNMLLKETGQVLNSVLSKLT</sequence>
<feature type="compositionally biased region" description="Basic and acidic residues" evidence="1">
    <location>
        <begin position="164"/>
        <end position="177"/>
    </location>
</feature>
<feature type="compositionally biased region" description="Basic and acidic residues" evidence="1">
    <location>
        <begin position="1666"/>
        <end position="1679"/>
    </location>
</feature>
<dbReference type="GO" id="GO:0008017">
    <property type="term" value="F:microtubule binding"/>
    <property type="evidence" value="ECO:0007669"/>
    <property type="project" value="InterPro"/>
</dbReference>
<evidence type="ECO:0000313" key="3">
    <source>
        <dbReference type="Proteomes" id="UP001159042"/>
    </source>
</evidence>
<feature type="compositionally biased region" description="Polar residues" evidence="1">
    <location>
        <begin position="623"/>
        <end position="635"/>
    </location>
</feature>
<feature type="region of interest" description="Disordered" evidence="1">
    <location>
        <begin position="480"/>
        <end position="500"/>
    </location>
</feature>
<dbReference type="EMBL" id="JANEYG010000016">
    <property type="protein sequence ID" value="KAJ8919780.1"/>
    <property type="molecule type" value="Genomic_DNA"/>
</dbReference>
<dbReference type="InterPro" id="IPR028750">
    <property type="entry name" value="CEP350/CC187"/>
</dbReference>
<feature type="compositionally biased region" description="Basic and acidic residues" evidence="1">
    <location>
        <begin position="42"/>
        <end position="60"/>
    </location>
</feature>
<dbReference type="PANTHER" id="PTHR13958">
    <property type="entry name" value="CENTROSOME-ASSOCIATED PROTEIN 350"/>
    <property type="match status" value="1"/>
</dbReference>
<comment type="caution">
    <text evidence="2">The sequence shown here is derived from an EMBL/GenBank/DDBJ whole genome shotgun (WGS) entry which is preliminary data.</text>
</comment>
<accession>A0AAV8VZS4</accession>
<organism evidence="2 3">
    <name type="scientific">Exocentrus adspersus</name>
    <dbReference type="NCBI Taxonomy" id="1586481"/>
    <lineage>
        <taxon>Eukaryota</taxon>
        <taxon>Metazoa</taxon>
        <taxon>Ecdysozoa</taxon>
        <taxon>Arthropoda</taxon>
        <taxon>Hexapoda</taxon>
        <taxon>Insecta</taxon>
        <taxon>Pterygota</taxon>
        <taxon>Neoptera</taxon>
        <taxon>Endopterygota</taxon>
        <taxon>Coleoptera</taxon>
        <taxon>Polyphaga</taxon>
        <taxon>Cucujiformia</taxon>
        <taxon>Chrysomeloidea</taxon>
        <taxon>Cerambycidae</taxon>
        <taxon>Lamiinae</taxon>
        <taxon>Acanthocinini</taxon>
        <taxon>Exocentrus</taxon>
    </lineage>
</organism>
<feature type="region of interest" description="Disordered" evidence="1">
    <location>
        <begin position="604"/>
        <end position="715"/>
    </location>
</feature>
<name>A0AAV8VZS4_9CUCU</name>
<dbReference type="Proteomes" id="UP001159042">
    <property type="component" value="Unassembled WGS sequence"/>
</dbReference>
<dbReference type="GO" id="GO:0034453">
    <property type="term" value="P:microtubule anchoring"/>
    <property type="evidence" value="ECO:0007669"/>
    <property type="project" value="InterPro"/>
</dbReference>
<feature type="compositionally biased region" description="Pro residues" evidence="1">
    <location>
        <begin position="1777"/>
        <end position="1788"/>
    </location>
</feature>
<dbReference type="PANTHER" id="PTHR13958:SF3">
    <property type="entry name" value="CAP-GLY DOMAIN-CONTAINING PROTEIN-RELATED"/>
    <property type="match status" value="1"/>
</dbReference>
<feature type="compositionally biased region" description="Polar residues" evidence="1">
    <location>
        <begin position="487"/>
        <end position="498"/>
    </location>
</feature>
<feature type="region of interest" description="Disordered" evidence="1">
    <location>
        <begin position="1518"/>
        <end position="1679"/>
    </location>
</feature>
<feature type="region of interest" description="Disordered" evidence="1">
    <location>
        <begin position="1030"/>
        <end position="1054"/>
    </location>
</feature>
<feature type="compositionally biased region" description="Polar residues" evidence="1">
    <location>
        <begin position="1418"/>
        <end position="1428"/>
    </location>
</feature>
<evidence type="ECO:0008006" key="4">
    <source>
        <dbReference type="Google" id="ProtNLM"/>
    </source>
</evidence>
<feature type="compositionally biased region" description="Basic and acidic residues" evidence="1">
    <location>
        <begin position="85"/>
        <end position="106"/>
    </location>
</feature>
<dbReference type="GO" id="GO:0005813">
    <property type="term" value="C:centrosome"/>
    <property type="evidence" value="ECO:0007669"/>
    <property type="project" value="InterPro"/>
</dbReference>
<protein>
    <recommendedName>
        <fullName evidence="4">Centrosome-associated protein 350</fullName>
    </recommendedName>
</protein>
<feature type="region of interest" description="Disordered" evidence="1">
    <location>
        <begin position="119"/>
        <end position="139"/>
    </location>
</feature>
<feature type="region of interest" description="Disordered" evidence="1">
    <location>
        <begin position="1418"/>
        <end position="1453"/>
    </location>
</feature>
<feature type="region of interest" description="Disordered" evidence="1">
    <location>
        <begin position="34"/>
        <end position="106"/>
    </location>
</feature>
<feature type="compositionally biased region" description="Low complexity" evidence="1">
    <location>
        <begin position="681"/>
        <end position="695"/>
    </location>
</feature>
<evidence type="ECO:0000256" key="1">
    <source>
        <dbReference type="SAM" id="MobiDB-lite"/>
    </source>
</evidence>
<feature type="compositionally biased region" description="Basic and acidic residues" evidence="1">
    <location>
        <begin position="1595"/>
        <end position="1606"/>
    </location>
</feature>
<feature type="compositionally biased region" description="Polar residues" evidence="1">
    <location>
        <begin position="1523"/>
        <end position="1539"/>
    </location>
</feature>
<feature type="region of interest" description="Disordered" evidence="1">
    <location>
        <begin position="154"/>
        <end position="216"/>
    </location>
</feature>
<feature type="compositionally biased region" description="Basic and acidic residues" evidence="1">
    <location>
        <begin position="1643"/>
        <end position="1656"/>
    </location>
</feature>
<proteinExistence type="predicted"/>
<evidence type="ECO:0000313" key="2">
    <source>
        <dbReference type="EMBL" id="KAJ8919780.1"/>
    </source>
</evidence>
<feature type="compositionally biased region" description="Basic and acidic residues" evidence="1">
    <location>
        <begin position="1563"/>
        <end position="1581"/>
    </location>
</feature>
<reference evidence="2 3" key="1">
    <citation type="journal article" date="2023" name="Insect Mol. Biol.">
        <title>Genome sequencing provides insights into the evolution of gene families encoding plant cell wall-degrading enzymes in longhorned beetles.</title>
        <authorList>
            <person name="Shin N.R."/>
            <person name="Okamura Y."/>
            <person name="Kirsch R."/>
            <person name="Pauchet Y."/>
        </authorList>
    </citation>
    <scope>NUCLEOTIDE SEQUENCE [LARGE SCALE GENOMIC DNA]</scope>
    <source>
        <strain evidence="2">EAD_L_NR</strain>
    </source>
</reference>
<feature type="region of interest" description="Disordered" evidence="1">
    <location>
        <begin position="1776"/>
        <end position="1795"/>
    </location>
</feature>
<gene>
    <name evidence="2" type="ORF">NQ315_006309</name>
</gene>